<keyword evidence="6" id="KW-1185">Reference proteome</keyword>
<evidence type="ECO:0000259" key="4">
    <source>
        <dbReference type="PROSITE" id="PS01124"/>
    </source>
</evidence>
<dbReference type="EMBL" id="BMVW01000010">
    <property type="protein sequence ID" value="GGZ22525.1"/>
    <property type="molecule type" value="Genomic_DNA"/>
</dbReference>
<keyword evidence="1" id="KW-0805">Transcription regulation</keyword>
<dbReference type="PANTHER" id="PTHR46796">
    <property type="entry name" value="HTH-TYPE TRANSCRIPTIONAL ACTIVATOR RHAS-RELATED"/>
    <property type="match status" value="1"/>
</dbReference>
<dbReference type="SMART" id="SM00342">
    <property type="entry name" value="HTH_ARAC"/>
    <property type="match status" value="1"/>
</dbReference>
<evidence type="ECO:0000313" key="5">
    <source>
        <dbReference type="EMBL" id="GGZ22525.1"/>
    </source>
</evidence>
<dbReference type="PANTHER" id="PTHR46796:SF12">
    <property type="entry name" value="HTH-TYPE DNA-BINDING TRANSCRIPTIONAL ACTIVATOR EUTR"/>
    <property type="match status" value="1"/>
</dbReference>
<sequence length="330" mass="36145">MVDDEHRGGVSRKVLSTSDAEKGEQFLISLYGMRIRMGLPAGPGTVFRHERRTADRLCMDFHALPMRVTFAAEPLDHLLVAEATVGRVRIDHAGDSGRFAAGDVLVPVAPGLPYSTDSDGYSNRVAVLDLALLRDVAGLDHEHRVPLRLLRPYRPAAPAHALLWRGTAGYAWRLLDPEERMATALMWDAAARLLAAVALTAFPTTYTSHDPLRRAPGHVGEATVSRAVDFIDAHADRPLGLSEVAAAVRTGPRALLGAFRRRLGTTPAGYVHRVRLARVHAELRAADPATGVTVAEIAARWGFRCDTRFTIAYRKAYGRLPRQTLHQEVP</sequence>
<evidence type="ECO:0000256" key="1">
    <source>
        <dbReference type="ARBA" id="ARBA00023015"/>
    </source>
</evidence>
<dbReference type="PROSITE" id="PS01124">
    <property type="entry name" value="HTH_ARAC_FAMILY_2"/>
    <property type="match status" value="1"/>
</dbReference>
<accession>A0A918PVR7</accession>
<dbReference type="GO" id="GO:0043565">
    <property type="term" value="F:sequence-specific DNA binding"/>
    <property type="evidence" value="ECO:0007669"/>
    <property type="project" value="InterPro"/>
</dbReference>
<dbReference type="InterPro" id="IPR050204">
    <property type="entry name" value="AraC_XylS_family_regulators"/>
</dbReference>
<dbReference type="Gene3D" id="1.10.10.60">
    <property type="entry name" value="Homeodomain-like"/>
    <property type="match status" value="1"/>
</dbReference>
<evidence type="ECO:0000256" key="3">
    <source>
        <dbReference type="ARBA" id="ARBA00023163"/>
    </source>
</evidence>
<dbReference type="SUPFAM" id="SSF46689">
    <property type="entry name" value="Homeodomain-like"/>
    <property type="match status" value="1"/>
</dbReference>
<keyword evidence="2" id="KW-0238">DNA-binding</keyword>
<evidence type="ECO:0000256" key="2">
    <source>
        <dbReference type="ARBA" id="ARBA00023125"/>
    </source>
</evidence>
<feature type="domain" description="HTH araC/xylS-type" evidence="4">
    <location>
        <begin position="225"/>
        <end position="327"/>
    </location>
</feature>
<gene>
    <name evidence="5" type="ORF">GCM10010365_48450</name>
</gene>
<dbReference type="InterPro" id="IPR009057">
    <property type="entry name" value="Homeodomain-like_sf"/>
</dbReference>
<dbReference type="Proteomes" id="UP000622166">
    <property type="component" value="Unassembled WGS sequence"/>
</dbReference>
<reference evidence="5" key="2">
    <citation type="submission" date="2020-09" db="EMBL/GenBank/DDBJ databases">
        <authorList>
            <person name="Sun Q."/>
            <person name="Ohkuma M."/>
        </authorList>
    </citation>
    <scope>NUCLEOTIDE SEQUENCE</scope>
    <source>
        <strain evidence="5">JCM 4815</strain>
    </source>
</reference>
<protein>
    <recommendedName>
        <fullName evidence="4">HTH araC/xylS-type domain-containing protein</fullName>
    </recommendedName>
</protein>
<dbReference type="InterPro" id="IPR018060">
    <property type="entry name" value="HTH_AraC"/>
</dbReference>
<reference evidence="5" key="1">
    <citation type="journal article" date="2014" name="Int. J. Syst. Evol. Microbiol.">
        <title>Complete genome sequence of Corynebacterium casei LMG S-19264T (=DSM 44701T), isolated from a smear-ripened cheese.</title>
        <authorList>
            <consortium name="US DOE Joint Genome Institute (JGI-PGF)"/>
            <person name="Walter F."/>
            <person name="Albersmeier A."/>
            <person name="Kalinowski J."/>
            <person name="Ruckert C."/>
        </authorList>
    </citation>
    <scope>NUCLEOTIDE SEQUENCE</scope>
    <source>
        <strain evidence="5">JCM 4815</strain>
    </source>
</reference>
<organism evidence="5 6">
    <name type="scientific">Streptomyces poonensis</name>
    <dbReference type="NCBI Taxonomy" id="68255"/>
    <lineage>
        <taxon>Bacteria</taxon>
        <taxon>Bacillati</taxon>
        <taxon>Actinomycetota</taxon>
        <taxon>Actinomycetes</taxon>
        <taxon>Kitasatosporales</taxon>
        <taxon>Streptomycetaceae</taxon>
        <taxon>Streptomyces</taxon>
    </lineage>
</organism>
<name>A0A918PVR7_9ACTN</name>
<proteinExistence type="predicted"/>
<evidence type="ECO:0000313" key="6">
    <source>
        <dbReference type="Proteomes" id="UP000622166"/>
    </source>
</evidence>
<dbReference type="AlphaFoldDB" id="A0A918PVR7"/>
<dbReference type="GO" id="GO:0003700">
    <property type="term" value="F:DNA-binding transcription factor activity"/>
    <property type="evidence" value="ECO:0007669"/>
    <property type="project" value="InterPro"/>
</dbReference>
<keyword evidence="3" id="KW-0804">Transcription</keyword>
<dbReference type="Pfam" id="PF12833">
    <property type="entry name" value="HTH_18"/>
    <property type="match status" value="1"/>
</dbReference>
<comment type="caution">
    <text evidence="5">The sequence shown here is derived from an EMBL/GenBank/DDBJ whole genome shotgun (WGS) entry which is preliminary data.</text>
</comment>